<dbReference type="Pfam" id="PF00010">
    <property type="entry name" value="HLH"/>
    <property type="match status" value="1"/>
</dbReference>
<dbReference type="InterPro" id="IPR044283">
    <property type="entry name" value="FAMA/SPEECHLESS/MUTE-like"/>
</dbReference>
<keyword evidence="7" id="KW-1185">Reference proteome</keyword>
<protein>
    <submittedName>
        <fullName evidence="8">Transcription factor bHLH94-like isoform X1</fullName>
    </submittedName>
</protein>
<evidence type="ECO:0000313" key="8">
    <source>
        <dbReference type="RefSeq" id="XP_023001108.1"/>
    </source>
</evidence>
<name>A0A6J1KPK0_CUCMA</name>
<evidence type="ECO:0000256" key="2">
    <source>
        <dbReference type="ARBA" id="ARBA00023015"/>
    </source>
</evidence>
<keyword evidence="3" id="KW-0238">DNA-binding</keyword>
<dbReference type="GO" id="GO:0003677">
    <property type="term" value="F:DNA binding"/>
    <property type="evidence" value="ECO:0007669"/>
    <property type="project" value="UniProtKB-KW"/>
</dbReference>
<keyword evidence="2" id="KW-0805">Transcription regulation</keyword>
<dbReference type="GO" id="GO:0003700">
    <property type="term" value="F:DNA-binding transcription factor activity"/>
    <property type="evidence" value="ECO:0007669"/>
    <property type="project" value="InterPro"/>
</dbReference>
<dbReference type="Gene3D" id="4.10.280.10">
    <property type="entry name" value="Helix-loop-helix DNA-binding domain"/>
    <property type="match status" value="1"/>
</dbReference>
<feature type="domain" description="BHLH" evidence="6">
    <location>
        <begin position="71"/>
        <end position="122"/>
    </location>
</feature>
<dbReference type="RefSeq" id="XP_023001108.1">
    <property type="nucleotide sequence ID" value="XM_023145340.1"/>
</dbReference>
<dbReference type="GO" id="GO:0005634">
    <property type="term" value="C:nucleus"/>
    <property type="evidence" value="ECO:0007669"/>
    <property type="project" value="UniProtKB-SubCell"/>
</dbReference>
<comment type="subcellular location">
    <subcellularLocation>
        <location evidence="1">Nucleus</location>
    </subcellularLocation>
</comment>
<dbReference type="OrthoDB" id="684567at2759"/>
<dbReference type="InterPro" id="IPR036638">
    <property type="entry name" value="HLH_DNA-bd_sf"/>
</dbReference>
<dbReference type="SMART" id="SM00353">
    <property type="entry name" value="HLH"/>
    <property type="match status" value="1"/>
</dbReference>
<organism evidence="7 8">
    <name type="scientific">Cucurbita maxima</name>
    <name type="common">Pumpkin</name>
    <name type="synonym">Winter squash</name>
    <dbReference type="NCBI Taxonomy" id="3661"/>
    <lineage>
        <taxon>Eukaryota</taxon>
        <taxon>Viridiplantae</taxon>
        <taxon>Streptophyta</taxon>
        <taxon>Embryophyta</taxon>
        <taxon>Tracheophyta</taxon>
        <taxon>Spermatophyta</taxon>
        <taxon>Magnoliopsida</taxon>
        <taxon>eudicotyledons</taxon>
        <taxon>Gunneridae</taxon>
        <taxon>Pentapetalae</taxon>
        <taxon>rosids</taxon>
        <taxon>fabids</taxon>
        <taxon>Cucurbitales</taxon>
        <taxon>Cucurbitaceae</taxon>
        <taxon>Cucurbiteae</taxon>
        <taxon>Cucurbita</taxon>
    </lineage>
</organism>
<gene>
    <name evidence="8" type="primary">LOC111495321</name>
</gene>
<evidence type="ECO:0000313" key="7">
    <source>
        <dbReference type="Proteomes" id="UP000504608"/>
    </source>
</evidence>
<dbReference type="KEGG" id="cmax:111495321"/>
<dbReference type="SUPFAM" id="SSF47459">
    <property type="entry name" value="HLH, helix-loop-helix DNA-binding domain"/>
    <property type="match status" value="1"/>
</dbReference>
<dbReference type="GO" id="GO:0010052">
    <property type="term" value="P:guard cell differentiation"/>
    <property type="evidence" value="ECO:0007669"/>
    <property type="project" value="InterPro"/>
</dbReference>
<evidence type="ECO:0000256" key="5">
    <source>
        <dbReference type="ARBA" id="ARBA00023242"/>
    </source>
</evidence>
<dbReference type="Pfam" id="PF22754">
    <property type="entry name" value="bHLH-TF_ACT-like_plant"/>
    <property type="match status" value="1"/>
</dbReference>
<evidence type="ECO:0000256" key="1">
    <source>
        <dbReference type="ARBA" id="ARBA00004123"/>
    </source>
</evidence>
<evidence type="ECO:0000256" key="4">
    <source>
        <dbReference type="ARBA" id="ARBA00023163"/>
    </source>
</evidence>
<dbReference type="GeneID" id="111495321"/>
<dbReference type="PROSITE" id="PS50888">
    <property type="entry name" value="BHLH"/>
    <property type="match status" value="1"/>
</dbReference>
<dbReference type="PANTHER" id="PTHR46684">
    <property type="entry name" value="TRANSCRIPTION FACTOR FAMA"/>
    <property type="match status" value="1"/>
</dbReference>
<reference evidence="8" key="1">
    <citation type="submission" date="2025-08" db="UniProtKB">
        <authorList>
            <consortium name="RefSeq"/>
        </authorList>
    </citation>
    <scope>IDENTIFICATION</scope>
    <source>
        <tissue evidence="8">Young leaves</tissue>
    </source>
</reference>
<dbReference type="AlphaFoldDB" id="A0A6J1KPK0"/>
<dbReference type="InterPro" id="IPR011598">
    <property type="entry name" value="bHLH_dom"/>
</dbReference>
<accession>A0A6J1KPK0</accession>
<evidence type="ECO:0000256" key="3">
    <source>
        <dbReference type="ARBA" id="ARBA00023125"/>
    </source>
</evidence>
<proteinExistence type="predicted"/>
<dbReference type="Proteomes" id="UP000504608">
    <property type="component" value="Unplaced"/>
</dbReference>
<dbReference type="InterPro" id="IPR054502">
    <property type="entry name" value="bHLH-TF_ACT-like_plant"/>
</dbReference>
<evidence type="ECO:0000259" key="6">
    <source>
        <dbReference type="PROSITE" id="PS50888"/>
    </source>
</evidence>
<dbReference type="PANTHER" id="PTHR46684:SF6">
    <property type="entry name" value="TRANSCRIPTION FACTOR FAMA"/>
    <property type="match status" value="1"/>
</dbReference>
<dbReference type="GO" id="GO:0046983">
    <property type="term" value="F:protein dimerization activity"/>
    <property type="evidence" value="ECO:0007669"/>
    <property type="project" value="InterPro"/>
</dbReference>
<keyword evidence="5" id="KW-0539">Nucleus</keyword>
<sequence>MVLGLESAVFQEDKLIGCGWKNVEAMEAGEVVGGGSSGFGMNKGSWLVEGGVGKRWRGRGKMVKKREEIEKQRMVHIAVERNRRKQMNEYLCVLRSMMPSSYTQRGDQASIVGGTIKFVKELEQLVQWLEGKKQRHERICYSGQDSGESKVEVRVIESYANIKMRAENRPKQLLKVALELHSLQLLILHVNVTTIRQMVFYCFSVKIGDECELNTVGEITAAVNQMFQRILMEKGD</sequence>
<keyword evidence="4" id="KW-0804">Transcription</keyword>